<dbReference type="InterPro" id="IPR038973">
    <property type="entry name" value="MutL/Mlh/Pms-like"/>
</dbReference>
<dbReference type="GO" id="GO:0006298">
    <property type="term" value="P:mismatch repair"/>
    <property type="evidence" value="ECO:0007669"/>
    <property type="project" value="UniProtKB-UniRule"/>
</dbReference>
<dbReference type="InterPro" id="IPR042121">
    <property type="entry name" value="MutL_C_regsub"/>
</dbReference>
<evidence type="ECO:0000256" key="2">
    <source>
        <dbReference type="ARBA" id="ARBA00021975"/>
    </source>
</evidence>
<dbReference type="Gene3D" id="3.30.1370.100">
    <property type="entry name" value="MutL, C-terminal domain, regulatory subdomain"/>
    <property type="match status" value="1"/>
</dbReference>
<dbReference type="OrthoDB" id="9763467at2"/>
<dbReference type="SUPFAM" id="SSF118116">
    <property type="entry name" value="DNA mismatch repair protein MutL"/>
    <property type="match status" value="1"/>
</dbReference>
<dbReference type="HAMAP" id="MF_00149">
    <property type="entry name" value="DNA_mis_repair"/>
    <property type="match status" value="1"/>
</dbReference>
<dbReference type="InterPro" id="IPR013507">
    <property type="entry name" value="DNA_mismatch_S5_2-like"/>
</dbReference>
<dbReference type="GO" id="GO:0005524">
    <property type="term" value="F:ATP binding"/>
    <property type="evidence" value="ECO:0007669"/>
    <property type="project" value="InterPro"/>
</dbReference>
<keyword evidence="3 5" id="KW-0227">DNA damage</keyword>
<dbReference type="NCBIfam" id="TIGR00585">
    <property type="entry name" value="mutl"/>
    <property type="match status" value="1"/>
</dbReference>
<dbReference type="PROSITE" id="PS00058">
    <property type="entry name" value="DNA_MISMATCH_REPAIR_1"/>
    <property type="match status" value="1"/>
</dbReference>
<dbReference type="GO" id="GO:0032300">
    <property type="term" value="C:mismatch repair complex"/>
    <property type="evidence" value="ECO:0007669"/>
    <property type="project" value="InterPro"/>
</dbReference>
<comment type="function">
    <text evidence="5">This protein is involved in the repair of mismatches in DNA. It is required for dam-dependent methyl-directed DNA mismatch repair. May act as a 'molecular matchmaker', a protein that promotes the formation of a stable complex between two or more DNA-binding proteins in an ATP-dependent manner without itself being part of a final effector complex.</text>
</comment>
<dbReference type="InterPro" id="IPR014790">
    <property type="entry name" value="MutL_C"/>
</dbReference>
<dbReference type="PANTHER" id="PTHR10073">
    <property type="entry name" value="DNA MISMATCH REPAIR PROTEIN MLH, PMS, MUTL"/>
    <property type="match status" value="1"/>
</dbReference>
<dbReference type="SUPFAM" id="SSF54211">
    <property type="entry name" value="Ribosomal protein S5 domain 2-like"/>
    <property type="match status" value="1"/>
</dbReference>
<name>A0A4D6Y6N5_BUCRP</name>
<dbReference type="InterPro" id="IPR014721">
    <property type="entry name" value="Ribsml_uS5_D2-typ_fold_subgr"/>
</dbReference>
<dbReference type="GO" id="GO:0004519">
    <property type="term" value="F:endonuclease activity"/>
    <property type="evidence" value="ECO:0007669"/>
    <property type="project" value="UniProtKB-KW"/>
</dbReference>
<keyword evidence="7" id="KW-0540">Nuclease</keyword>
<reference evidence="7 8" key="1">
    <citation type="submission" date="2018-12" db="EMBL/GenBank/DDBJ databases">
        <authorList>
            <person name="Chong R.A."/>
        </authorList>
    </citation>
    <scope>NUCLEOTIDE SEQUENCE [LARGE SCALE GENOMIC DNA]</scope>
    <source>
        <strain evidence="7 8">Rpa</strain>
    </source>
</reference>
<evidence type="ECO:0000256" key="5">
    <source>
        <dbReference type="HAMAP-Rule" id="MF_00149"/>
    </source>
</evidence>
<dbReference type="GO" id="GO:0016887">
    <property type="term" value="F:ATP hydrolysis activity"/>
    <property type="evidence" value="ECO:0007669"/>
    <property type="project" value="InterPro"/>
</dbReference>
<evidence type="ECO:0000256" key="3">
    <source>
        <dbReference type="ARBA" id="ARBA00022763"/>
    </source>
</evidence>
<dbReference type="InterPro" id="IPR042120">
    <property type="entry name" value="MutL_C_dimsub"/>
</dbReference>
<comment type="similarity">
    <text evidence="1 5">Belongs to the DNA mismatch repair MutL/HexB family.</text>
</comment>
<dbReference type="Proteomes" id="UP000298688">
    <property type="component" value="Chromosome"/>
</dbReference>
<evidence type="ECO:0000313" key="7">
    <source>
        <dbReference type="EMBL" id="QCI25187.1"/>
    </source>
</evidence>
<evidence type="ECO:0000313" key="8">
    <source>
        <dbReference type="Proteomes" id="UP000298688"/>
    </source>
</evidence>
<gene>
    <name evidence="5 7" type="primary">mutL</name>
    <name evidence="7" type="ORF">D9V76_02935</name>
</gene>
<proteinExistence type="inferred from homology"/>
<dbReference type="GO" id="GO:0140664">
    <property type="term" value="F:ATP-dependent DNA damage sensor activity"/>
    <property type="evidence" value="ECO:0007669"/>
    <property type="project" value="InterPro"/>
</dbReference>
<dbReference type="Pfam" id="PF01119">
    <property type="entry name" value="DNA_mis_repair"/>
    <property type="match status" value="1"/>
</dbReference>
<dbReference type="Gene3D" id="3.30.230.10">
    <property type="match status" value="1"/>
</dbReference>
<dbReference type="InterPro" id="IPR020667">
    <property type="entry name" value="DNA_mismatch_repair_MutL"/>
</dbReference>
<dbReference type="GO" id="GO:0030983">
    <property type="term" value="F:mismatched DNA binding"/>
    <property type="evidence" value="ECO:0007669"/>
    <property type="project" value="InterPro"/>
</dbReference>
<dbReference type="InterPro" id="IPR014762">
    <property type="entry name" value="DNA_mismatch_repair_CS"/>
</dbReference>
<keyword evidence="4 5" id="KW-0234">DNA repair</keyword>
<feature type="domain" description="DNA mismatch repair protein S5" evidence="6">
    <location>
        <begin position="213"/>
        <end position="332"/>
    </location>
</feature>
<dbReference type="InterPro" id="IPR020568">
    <property type="entry name" value="Ribosomal_Su5_D2-typ_SF"/>
</dbReference>
<dbReference type="PANTHER" id="PTHR10073:SF12">
    <property type="entry name" value="DNA MISMATCH REPAIR PROTEIN MLH1"/>
    <property type="match status" value="1"/>
</dbReference>
<dbReference type="CDD" id="cd16926">
    <property type="entry name" value="HATPase_MutL-MLH-PMS-like"/>
    <property type="match status" value="1"/>
</dbReference>
<keyword evidence="7" id="KW-0255">Endonuclease</keyword>
<organism evidence="7 8">
    <name type="scientific">Buchnera aphidicola subsp. Rhopalosiphum padi</name>
    <dbReference type="NCBI Taxonomy" id="98793"/>
    <lineage>
        <taxon>Bacteria</taxon>
        <taxon>Pseudomonadati</taxon>
        <taxon>Pseudomonadota</taxon>
        <taxon>Gammaproteobacteria</taxon>
        <taxon>Enterobacterales</taxon>
        <taxon>Erwiniaceae</taxon>
        <taxon>Buchnera</taxon>
    </lineage>
</organism>
<evidence type="ECO:0000256" key="1">
    <source>
        <dbReference type="ARBA" id="ARBA00006082"/>
    </source>
</evidence>
<reference evidence="7 8" key="2">
    <citation type="submission" date="2019-05" db="EMBL/GenBank/DDBJ databases">
        <title>Genome evolution of the obligate endosymbiont Buchnera aphidicola.</title>
        <authorList>
            <person name="Moran N.A."/>
        </authorList>
    </citation>
    <scope>NUCLEOTIDE SEQUENCE [LARGE SCALE GENOMIC DNA]</scope>
    <source>
        <strain evidence="7 8">Rpa</strain>
    </source>
</reference>
<dbReference type="Pfam" id="PF08676">
    <property type="entry name" value="MutL_C"/>
    <property type="match status" value="1"/>
</dbReference>
<dbReference type="InterPro" id="IPR036890">
    <property type="entry name" value="HATPase_C_sf"/>
</dbReference>
<dbReference type="FunFam" id="3.30.565.10:FF:000003">
    <property type="entry name" value="DNA mismatch repair endonuclease MutL"/>
    <property type="match status" value="1"/>
</dbReference>
<protein>
    <recommendedName>
        <fullName evidence="2 5">DNA mismatch repair protein MutL</fullName>
    </recommendedName>
</protein>
<dbReference type="SMART" id="SM01340">
    <property type="entry name" value="DNA_mis_repair"/>
    <property type="match status" value="1"/>
</dbReference>
<accession>A0A4D6Y6N5</accession>
<sequence length="582" mass="67778">MLPIRILPANLSSQISAGEVIERPSSVIKELLENSIDAKAKNIDISIEKGGLQSIIVKDDGFGIEKDQLLLAISRHATSKINTLVDLDYINTFGFRGEALASIRAVSRLKLISCSKNSNVAWSIYSEGFSNHTLLQPIAHPLGTSVIVENLFYNIPVRLKFIKNERLEFLKICETIKKIALSHFGINIYFKKNRKLFLVYNAVKKSDDKIFRLKTIFNQIDLNYVLEIKEKIHNITLFGWLIFIPSLSSSFKKIQYCYVNNRFVYNDLINSAIFNALYETTGNKKSVSFVLYITLPSHEIDVNIHPTKNEIKFHKTNIIYFFLYKSILSNLKKSKIKYFSSDFFSKINFNKSKKNNSCSLIVNSVSKIGLEYEKKILFKDIISNHFFKVNSKRFLKEFLFSFGKLLIIFKKYYGLIYYFDTFSLISFPLAKKIVEQYKLKNAIKNNIIPENFLYNFSFFITIEQNKILANNSKLLLKFGFNFILKETYFFLKTIPNFLKNQNLDVFLSNFFTFIFFKKKVCIKDIIKWFDTNILVEKTPWNYEDGILILLEIECFCPSIFKKPPFKLLQKININEALCILKV</sequence>
<evidence type="ECO:0000259" key="6">
    <source>
        <dbReference type="SMART" id="SM01340"/>
    </source>
</evidence>
<dbReference type="Gene3D" id="3.30.1540.20">
    <property type="entry name" value="MutL, C-terminal domain, dimerisation subdomain"/>
    <property type="match status" value="1"/>
</dbReference>
<keyword evidence="7" id="KW-0378">Hydrolase</keyword>
<dbReference type="EMBL" id="CP034858">
    <property type="protein sequence ID" value="QCI25187.1"/>
    <property type="molecule type" value="Genomic_DNA"/>
</dbReference>
<dbReference type="Pfam" id="PF13589">
    <property type="entry name" value="HATPase_c_3"/>
    <property type="match status" value="1"/>
</dbReference>
<dbReference type="SUPFAM" id="SSF55874">
    <property type="entry name" value="ATPase domain of HSP90 chaperone/DNA topoisomerase II/histidine kinase"/>
    <property type="match status" value="1"/>
</dbReference>
<evidence type="ECO:0000256" key="4">
    <source>
        <dbReference type="ARBA" id="ARBA00023204"/>
    </source>
</evidence>
<dbReference type="Gene3D" id="3.30.565.10">
    <property type="entry name" value="Histidine kinase-like ATPase, C-terminal domain"/>
    <property type="match status" value="1"/>
</dbReference>
<dbReference type="AlphaFoldDB" id="A0A4D6Y6N5"/>
<dbReference type="InterPro" id="IPR037198">
    <property type="entry name" value="MutL_C_sf"/>
</dbReference>
<dbReference type="InterPro" id="IPR002099">
    <property type="entry name" value="MutL/Mlh/PMS"/>
</dbReference>